<dbReference type="GO" id="GO:1990817">
    <property type="term" value="F:poly(A) RNA polymerase activity"/>
    <property type="evidence" value="ECO:0000318"/>
    <property type="project" value="GO_Central"/>
</dbReference>
<dbReference type="WormBase" id="CBG15467a">
    <property type="protein sequence ID" value="CBP31162"/>
    <property type="gene ID" value="WBGene00035725"/>
</dbReference>
<evidence type="ECO:0000313" key="7">
    <source>
        <dbReference type="Proteomes" id="UP000008549"/>
    </source>
</evidence>
<dbReference type="GO" id="GO:0048255">
    <property type="term" value="P:mRNA stabilization"/>
    <property type="evidence" value="ECO:0000318"/>
    <property type="project" value="GO_Central"/>
</dbReference>
<sequence length="414" mass="47711">MYSSSRPTSSDQQPQSMELGKYENKRLNKVMGMVELHSKNPDNGVIRVDLKILLQKLFGKLNQYEIPAENAFLVGGGASYVLNPRCSYSDIDISIPVSLSNTYKSARTIFAFIMKAVLELIQELSHAVRDPMSYLQKAIRIEQNVRTNYWSLFALRNEEGRHVELKFVLSIPREFIFFSDSIEIDLTNFAKKNCVTKEKKSEKENHVPIAIGSNQKAEDAEPTGSDDEKKEYLPSRISSSYKDLRKAVSDVKSRRIDTVEPNMIRGGGFLKYAHLKTKGFVDSRDGQDLEKLLEGMVSGFLSEFNESKYDVLSQYMRNHFDTHHFPKKFKFLDELRSLCCHLEKFNIKDAMETRIERIHEEELGKMAILRATNRHAIVMPLLDADDGFDYSSDAAHPFFPYLYAINWKFPFFLF</sequence>
<evidence type="ECO:0000256" key="1">
    <source>
        <dbReference type="ARBA" id="ARBA00007631"/>
    </source>
</evidence>
<protein>
    <recommendedName>
        <fullName evidence="2">polynucleotide adenylyltransferase</fullName>
        <ecNumber evidence="2">2.7.7.19</ecNumber>
    </recommendedName>
</protein>
<evidence type="ECO:0000256" key="2">
    <source>
        <dbReference type="ARBA" id="ARBA00012388"/>
    </source>
</evidence>
<dbReference type="PANTHER" id="PTHR12974">
    <property type="entry name" value="PRION-LIKE- Q/N-RICH -DOMAIN-BEARING PROTEIN PROTEIN 44"/>
    <property type="match status" value="1"/>
</dbReference>
<dbReference type="EC" id="2.7.7.19" evidence="2"/>
<dbReference type="KEGG" id="cbr:CBG_15467"/>
<evidence type="ECO:0000313" key="8">
    <source>
        <dbReference type="WormBase" id="CBG15467a"/>
    </source>
</evidence>
<dbReference type="Pfam" id="PF07984">
    <property type="entry name" value="NTP_transf_7"/>
    <property type="match status" value="1"/>
</dbReference>
<dbReference type="InParanoid" id="A8XM84"/>
<dbReference type="HOGENOM" id="CLU_664368_0_0_1"/>
<comment type="similarity">
    <text evidence="1">Belongs to the TENT family.</text>
</comment>
<dbReference type="GeneID" id="8587391"/>
<dbReference type="eggNOG" id="KOG3852">
    <property type="taxonomic scope" value="Eukaryota"/>
</dbReference>
<dbReference type="PANTHER" id="PTHR12974:SF36">
    <property type="entry name" value="POLYNUCLEOTIDE ADENYLYLTRANSFERASE"/>
    <property type="match status" value="1"/>
</dbReference>
<comment type="catalytic activity">
    <reaction evidence="4">
        <text>RNA(n) + ATP = RNA(n)-3'-adenine ribonucleotide + diphosphate</text>
        <dbReference type="Rhea" id="RHEA:11332"/>
        <dbReference type="Rhea" id="RHEA-COMP:14527"/>
        <dbReference type="Rhea" id="RHEA-COMP:17347"/>
        <dbReference type="ChEBI" id="CHEBI:30616"/>
        <dbReference type="ChEBI" id="CHEBI:33019"/>
        <dbReference type="ChEBI" id="CHEBI:140395"/>
        <dbReference type="ChEBI" id="CHEBI:173115"/>
        <dbReference type="EC" id="2.7.7.19"/>
    </reaction>
    <physiologicalReaction direction="left-to-right" evidence="4">
        <dbReference type="Rhea" id="RHEA:11333"/>
    </physiologicalReaction>
</comment>
<accession>A8XM84</accession>
<dbReference type="AlphaFoldDB" id="A8XM84"/>
<dbReference type="Proteomes" id="UP000008549">
    <property type="component" value="Unassembled WGS sequence"/>
</dbReference>
<dbReference type="OMA" id="IDINGVY"/>
<dbReference type="CTD" id="8587391"/>
<name>A8XM84_CAEBR</name>
<evidence type="ECO:0000256" key="4">
    <source>
        <dbReference type="ARBA" id="ARBA00047933"/>
    </source>
</evidence>
<evidence type="ECO:0000313" key="6">
    <source>
        <dbReference type="EMBL" id="CAP33759.2"/>
    </source>
</evidence>
<proteinExistence type="inferred from homology"/>
<reference evidence="6 7" key="1">
    <citation type="journal article" date="2003" name="PLoS Biol.">
        <title>The genome sequence of Caenorhabditis briggsae: a platform for comparative genomics.</title>
        <authorList>
            <person name="Stein L.D."/>
            <person name="Bao Z."/>
            <person name="Blasiar D."/>
            <person name="Blumenthal T."/>
            <person name="Brent M.R."/>
            <person name="Chen N."/>
            <person name="Chinwalla A."/>
            <person name="Clarke L."/>
            <person name="Clee C."/>
            <person name="Coghlan A."/>
            <person name="Coulson A."/>
            <person name="D'Eustachio P."/>
            <person name="Fitch D.H."/>
            <person name="Fulton L.A."/>
            <person name="Fulton R.E."/>
            <person name="Griffiths-Jones S."/>
            <person name="Harris T.W."/>
            <person name="Hillier L.W."/>
            <person name="Kamath R."/>
            <person name="Kuwabara P.E."/>
            <person name="Mardis E.R."/>
            <person name="Marra M.A."/>
            <person name="Miner T.L."/>
            <person name="Minx P."/>
            <person name="Mullikin J.C."/>
            <person name="Plumb R.W."/>
            <person name="Rogers J."/>
            <person name="Schein J.E."/>
            <person name="Sohrmann M."/>
            <person name="Spieth J."/>
            <person name="Stajich J.E."/>
            <person name="Wei C."/>
            <person name="Willey D."/>
            <person name="Wilson R.K."/>
            <person name="Durbin R."/>
            <person name="Waterston R.H."/>
        </authorList>
    </citation>
    <scope>NUCLEOTIDE SEQUENCE [LARGE SCALE GENOMIC DNA]</scope>
    <source>
        <strain evidence="6 7">AF16</strain>
    </source>
</reference>
<organism evidence="6 7">
    <name type="scientific">Caenorhabditis briggsae</name>
    <dbReference type="NCBI Taxonomy" id="6238"/>
    <lineage>
        <taxon>Eukaryota</taxon>
        <taxon>Metazoa</taxon>
        <taxon>Ecdysozoa</taxon>
        <taxon>Nematoda</taxon>
        <taxon>Chromadorea</taxon>
        <taxon>Rhabditida</taxon>
        <taxon>Rhabditina</taxon>
        <taxon>Rhabditomorpha</taxon>
        <taxon>Rhabditoidea</taxon>
        <taxon>Rhabditidae</taxon>
        <taxon>Peloderinae</taxon>
        <taxon>Caenorhabditis</taxon>
    </lineage>
</organism>
<evidence type="ECO:0000256" key="3">
    <source>
        <dbReference type="ARBA" id="ARBA00022679"/>
    </source>
</evidence>
<feature type="region of interest" description="Disordered" evidence="5">
    <location>
        <begin position="203"/>
        <end position="232"/>
    </location>
</feature>
<dbReference type="InterPro" id="IPR012937">
    <property type="entry name" value="TET5"/>
</dbReference>
<evidence type="ECO:0000256" key="5">
    <source>
        <dbReference type="SAM" id="MobiDB-lite"/>
    </source>
</evidence>
<gene>
    <name evidence="6 8" type="ORF">CBG15467</name>
    <name evidence="6" type="ORF">CBG_15467</name>
</gene>
<dbReference type="SMART" id="SM01153">
    <property type="entry name" value="DUF1693"/>
    <property type="match status" value="1"/>
</dbReference>
<reference evidence="6 7" key="2">
    <citation type="journal article" date="2011" name="PLoS Genet.">
        <title>Caenorhabditis briggsae recombinant inbred line genotypes reveal inter-strain incompatibility and the evolution of recombination.</title>
        <authorList>
            <person name="Ross J.A."/>
            <person name="Koboldt D.C."/>
            <person name="Staisch J.E."/>
            <person name="Chamberlin H.M."/>
            <person name="Gupta B.P."/>
            <person name="Miller R.D."/>
            <person name="Baird S.E."/>
            <person name="Haag E.S."/>
        </authorList>
    </citation>
    <scope>NUCLEOTIDE SEQUENCE [LARGE SCALE GENOMIC DNA]</scope>
    <source>
        <strain evidence="6 7">AF16</strain>
    </source>
</reference>
<keyword evidence="3" id="KW-0808">Transferase</keyword>
<dbReference type="RefSeq" id="XP_045095731.1">
    <property type="nucleotide sequence ID" value="XM_045240283.1"/>
</dbReference>
<keyword evidence="7" id="KW-1185">Reference proteome</keyword>
<dbReference type="EMBL" id="HE601046">
    <property type="protein sequence ID" value="CAP33759.2"/>
    <property type="molecule type" value="Genomic_DNA"/>
</dbReference>